<organism evidence="2 3">
    <name type="scientific">Chara braunii</name>
    <name type="common">Braun's stonewort</name>
    <dbReference type="NCBI Taxonomy" id="69332"/>
    <lineage>
        <taxon>Eukaryota</taxon>
        <taxon>Viridiplantae</taxon>
        <taxon>Streptophyta</taxon>
        <taxon>Charophyceae</taxon>
        <taxon>Charales</taxon>
        <taxon>Characeae</taxon>
        <taxon>Chara</taxon>
    </lineage>
</organism>
<sequence>MKECRELAGRAARVEQIFLRIWGLDDSHLDGKVPETPDHNPPVNHDTPATRCNDLAIEEEERIEMELAIAAITASIRDSPLTTERVGGSASERDQYTAFVPLASAFWVEHMSTGHKHAIWKIDTFNHLAPISIRAFQFLGNITDEQVRQCRAQILKGKLKYSGRVTPLDPQDLKFPPMRELDPDKCGASSSGMWQKGIRQEGKPELRALRKVWSVGRPYLKCKCKREKNKDCGDTPLWFDHAIWYLLAHPDILFPTMTSIKVRTSMLIHYLRTTWRDGVLAAIGFHFLRDLMIGFVKELQADATLNAESIMKEDRLWNYPIPAALARIMFPTRIPEKPSRFPLASPRAAARKRGVGAQVPGQTTLNFQRVRPVEGAPSSPPPPPPPPPSPMPPPPPPPPLPQQPPVMMVAGNGPVANGPHLADAAHDPPPTEGQRAVPLRAAWAPVLASPIPSVQHPLMIIRGLTPPPVIHISPGSSAQSTLTQIGWTYNCSTASKLCRPAEFFCEFDVARWMDSYDPEHCPCRAQRYADMRSTWSIELLQNEGCTHVITLDSSITDNPSLQGIINAGLNHIPCMALDVDEATTELGNFLDDLFAWVLELRELTDSTKSFLRKIILKKAGGKMEKYRMAHTHAALEPFEHPAVKKELEFLTHRFLICPTDKAPNTLAFVCKNFIRKLAFQRLSGPEFACVNASPAAILTSIHGELSAFLALLVVPATLPYLMTVLKAHKGTFWWITNTANTIISPAAEVCACLLRFLLPLVQTFCLERSMEVQQQHGVKPNLWWSINSVGEFCANLPEKVYSVFTADITRCFETIPTDGSKDSLSAAVRFYVQCAMRIRRERNSSHAIRIRFGGNDNPWPSWADADQPEEMGALLFKEEDICWITGWCIANSLLRMGDYVWRQVRGIPMGLACSPIWCDIYFFKYEYHAMIRLVDTGNVHLIPCFDNTCRYIDDLGAVNNTVIGGFLRKKGDRLADDPCWIYPEKYTEIKENTKVSKDGVGLVANFLSMTVTVTCPIADAYSTTKHDKRGGLGFSPCRFIKYRSNKSVKQSLQIITAQVAQIFLLCSEPEGATNEIAKVVTAMTGNGFSAESCWKVVKRTLRMAHIYQLGRLSVHVIREALSSLYGIAG</sequence>
<dbReference type="EMBL" id="BFEA01000501">
    <property type="protein sequence ID" value="GBG85019.1"/>
    <property type="molecule type" value="Genomic_DNA"/>
</dbReference>
<evidence type="ECO:0008006" key="4">
    <source>
        <dbReference type="Google" id="ProtNLM"/>
    </source>
</evidence>
<accession>A0A388LRZ1</accession>
<name>A0A388LRZ1_CHABU</name>
<dbReference type="PANTHER" id="PTHR21301">
    <property type="entry name" value="REVERSE TRANSCRIPTASE"/>
    <property type="match status" value="1"/>
</dbReference>
<dbReference type="PANTHER" id="PTHR21301:SF10">
    <property type="entry name" value="REVERSE TRANSCRIPTASE DOMAIN-CONTAINING PROTEIN"/>
    <property type="match status" value="1"/>
</dbReference>
<evidence type="ECO:0000313" key="2">
    <source>
        <dbReference type="EMBL" id="GBG85019.1"/>
    </source>
</evidence>
<dbReference type="SUPFAM" id="SSF101447">
    <property type="entry name" value="Formin homology 2 domain (FH2 domain)"/>
    <property type="match status" value="1"/>
</dbReference>
<comment type="caution">
    <text evidence="2">The sequence shown here is derived from an EMBL/GenBank/DDBJ whole genome shotgun (WGS) entry which is preliminary data.</text>
</comment>
<proteinExistence type="predicted"/>
<feature type="region of interest" description="Disordered" evidence="1">
    <location>
        <begin position="339"/>
        <end position="434"/>
    </location>
</feature>
<dbReference type="Proteomes" id="UP000265515">
    <property type="component" value="Unassembled WGS sequence"/>
</dbReference>
<protein>
    <recommendedName>
        <fullName evidence="4">Reverse transcriptase domain-containing protein</fullName>
    </recommendedName>
</protein>
<dbReference type="OrthoDB" id="6142688at2759"/>
<reference evidence="2 3" key="1">
    <citation type="journal article" date="2018" name="Cell">
        <title>The Chara Genome: Secondary Complexity and Implications for Plant Terrestrialization.</title>
        <authorList>
            <person name="Nishiyama T."/>
            <person name="Sakayama H."/>
            <person name="Vries J.D."/>
            <person name="Buschmann H."/>
            <person name="Saint-Marcoux D."/>
            <person name="Ullrich K.K."/>
            <person name="Haas F.B."/>
            <person name="Vanderstraeten L."/>
            <person name="Becker D."/>
            <person name="Lang D."/>
            <person name="Vosolsobe S."/>
            <person name="Rombauts S."/>
            <person name="Wilhelmsson P.K.I."/>
            <person name="Janitza P."/>
            <person name="Kern R."/>
            <person name="Heyl A."/>
            <person name="Rumpler F."/>
            <person name="Villalobos L.I.A.C."/>
            <person name="Clay J.M."/>
            <person name="Skokan R."/>
            <person name="Toyoda A."/>
            <person name="Suzuki Y."/>
            <person name="Kagoshima H."/>
            <person name="Schijlen E."/>
            <person name="Tajeshwar N."/>
            <person name="Catarino B."/>
            <person name="Hetherington A.J."/>
            <person name="Saltykova A."/>
            <person name="Bonnot C."/>
            <person name="Breuninger H."/>
            <person name="Symeonidi A."/>
            <person name="Radhakrishnan G.V."/>
            <person name="Van Nieuwerburgh F."/>
            <person name="Deforce D."/>
            <person name="Chang C."/>
            <person name="Karol K.G."/>
            <person name="Hedrich R."/>
            <person name="Ulvskov P."/>
            <person name="Glockner G."/>
            <person name="Delwiche C.F."/>
            <person name="Petrasek J."/>
            <person name="Van de Peer Y."/>
            <person name="Friml J."/>
            <person name="Beilby M."/>
            <person name="Dolan L."/>
            <person name="Kohara Y."/>
            <person name="Sugano S."/>
            <person name="Fujiyama A."/>
            <person name="Delaux P.-M."/>
            <person name="Quint M."/>
            <person name="TheiBen G."/>
            <person name="Hagemann M."/>
            <person name="Harholt J."/>
            <person name="Dunand C."/>
            <person name="Zachgo S."/>
            <person name="Langdale J."/>
            <person name="Maumus F."/>
            <person name="Straeten D.V.D."/>
            <person name="Gould S.B."/>
            <person name="Rensing S.A."/>
        </authorList>
    </citation>
    <scope>NUCLEOTIDE SEQUENCE [LARGE SCALE GENOMIC DNA]</scope>
    <source>
        <strain evidence="2 3">S276</strain>
    </source>
</reference>
<gene>
    <name evidence="2" type="ORF">CBR_g39483</name>
</gene>
<evidence type="ECO:0000313" key="3">
    <source>
        <dbReference type="Proteomes" id="UP000265515"/>
    </source>
</evidence>
<evidence type="ECO:0000256" key="1">
    <source>
        <dbReference type="SAM" id="MobiDB-lite"/>
    </source>
</evidence>
<feature type="compositionally biased region" description="Pro residues" evidence="1">
    <location>
        <begin position="378"/>
        <end position="404"/>
    </location>
</feature>
<keyword evidence="3" id="KW-1185">Reference proteome</keyword>
<dbReference type="AlphaFoldDB" id="A0A388LRZ1"/>
<dbReference type="Gramene" id="GBG85019">
    <property type="protein sequence ID" value="GBG85019"/>
    <property type="gene ID" value="CBR_g39483"/>
</dbReference>